<dbReference type="RefSeq" id="WP_148271059.1">
    <property type="nucleotide sequence ID" value="NZ_CP021075.1"/>
</dbReference>
<dbReference type="Proteomes" id="UP001056386">
    <property type="component" value="Chromosome 2"/>
</dbReference>
<keyword evidence="2" id="KW-1185">Reference proteome</keyword>
<name>A0ABY5BA08_BURGL</name>
<dbReference type="EMBL" id="CP099583">
    <property type="protein sequence ID" value="USS43862.1"/>
    <property type="molecule type" value="Genomic_DNA"/>
</dbReference>
<evidence type="ECO:0000313" key="2">
    <source>
        <dbReference type="Proteomes" id="UP001056386"/>
    </source>
</evidence>
<organism evidence="1 2">
    <name type="scientific">Burkholderia glumae</name>
    <name type="common">Pseudomonas glumae</name>
    <dbReference type="NCBI Taxonomy" id="337"/>
    <lineage>
        <taxon>Bacteria</taxon>
        <taxon>Pseudomonadati</taxon>
        <taxon>Pseudomonadota</taxon>
        <taxon>Betaproteobacteria</taxon>
        <taxon>Burkholderiales</taxon>
        <taxon>Burkholderiaceae</taxon>
        <taxon>Burkholderia</taxon>
    </lineage>
</organism>
<sequence length="66" mass="7767">MTLDRCAKTKHQTLRAGTTLNVLVIKRGDLFEKQCTASMSRHLRHAWRYEFPINFITESNWKGVFL</sequence>
<protein>
    <submittedName>
        <fullName evidence="1">Uncharacterized protein</fullName>
    </submittedName>
</protein>
<evidence type="ECO:0000313" key="1">
    <source>
        <dbReference type="EMBL" id="USS43862.1"/>
    </source>
</evidence>
<proteinExistence type="predicted"/>
<gene>
    <name evidence="1" type="ORF">NFI99_05305</name>
</gene>
<accession>A0ABY5BA08</accession>
<reference evidence="1" key="1">
    <citation type="submission" date="2022-06" db="EMBL/GenBank/DDBJ databases">
        <title>Draft genome sequence of Burkholderia glumae strain GR20004 isolated from rice panicle showing bacterial panicle blight.</title>
        <authorList>
            <person name="Choi S.Y."/>
            <person name="Lee Y.H."/>
        </authorList>
    </citation>
    <scope>NUCLEOTIDE SEQUENCE</scope>
    <source>
        <strain evidence="1">GR20004</strain>
    </source>
</reference>